<dbReference type="Pfam" id="PF03308">
    <property type="entry name" value="MeaB"/>
    <property type="match status" value="1"/>
</dbReference>
<dbReference type="EMBL" id="BA000011">
    <property type="protein sequence ID" value="BAB59930.1"/>
    <property type="molecule type" value="Genomic_DNA"/>
</dbReference>
<name>Q97AM2_THEVO</name>
<evidence type="ECO:0000313" key="7">
    <source>
        <dbReference type="EMBL" id="BAB59930.1"/>
    </source>
</evidence>
<keyword evidence="2" id="KW-0547">Nucleotide-binding</keyword>
<evidence type="ECO:0000256" key="3">
    <source>
        <dbReference type="ARBA" id="ARBA00022801"/>
    </source>
</evidence>
<dbReference type="OrthoDB" id="21324at2157"/>
<protein>
    <submittedName>
        <fullName evidence="7">Guanylate kinase</fullName>
    </submittedName>
</protein>
<dbReference type="PANTHER" id="PTHR43087">
    <property type="entry name" value="LYSINE/ARGININE/ORNITHINE TRANSPORT SYSTEM KINASE"/>
    <property type="match status" value="1"/>
</dbReference>
<evidence type="ECO:0000256" key="2">
    <source>
        <dbReference type="ARBA" id="ARBA00022741"/>
    </source>
</evidence>
<dbReference type="eggNOG" id="arCOG01226">
    <property type="taxonomic scope" value="Archaea"/>
</dbReference>
<dbReference type="GO" id="GO:0003924">
    <property type="term" value="F:GTPase activity"/>
    <property type="evidence" value="ECO:0007669"/>
    <property type="project" value="InterPro"/>
</dbReference>
<organism evidence="7 8">
    <name type="scientific">Thermoplasma volcanium (strain ATCC 51530 / DSM 4299 / JCM 9571 / NBRC 15438 / GSS1)</name>
    <dbReference type="NCBI Taxonomy" id="273116"/>
    <lineage>
        <taxon>Archaea</taxon>
        <taxon>Methanobacteriati</taxon>
        <taxon>Thermoplasmatota</taxon>
        <taxon>Thermoplasmata</taxon>
        <taxon>Thermoplasmatales</taxon>
        <taxon>Thermoplasmataceae</taxon>
        <taxon>Thermoplasma</taxon>
    </lineage>
</organism>
<dbReference type="SMART" id="SM00382">
    <property type="entry name" value="AAA"/>
    <property type="match status" value="1"/>
</dbReference>
<keyword evidence="3" id="KW-0378">Hydrolase</keyword>
<reference evidence="7 8" key="2">
    <citation type="journal article" date="2000" name="Proc. Natl. Acad. Sci. U.S.A.">
        <title>Archaeal adaptation to higher temperatures revealed by genomic sequence of Thermoplasma volcanium.</title>
        <authorList>
            <person name="Kawashima T."/>
            <person name="Amano N."/>
            <person name="Koike H."/>
            <person name="Makino S."/>
            <person name="Higuchi S."/>
            <person name="Kawashima-Ohya Y."/>
            <person name="Watanabe K."/>
            <person name="Yamazaki M."/>
            <person name="Kanehori K."/>
            <person name="Kawamoto T."/>
            <person name="Nunoshiba T."/>
            <person name="Yamamoto Y."/>
            <person name="Aramaki H."/>
            <person name="Makino K."/>
            <person name="Suzuki M."/>
        </authorList>
    </citation>
    <scope>NUCLEOTIDE SEQUENCE [LARGE SCALE GENOMIC DNA]</scope>
    <source>
        <strain evidence="8">ATCC 51530 / DSM 4299 / JCM 9571 / NBRC 15438 / GSS1</strain>
    </source>
</reference>
<feature type="domain" description="AAA+ ATPase" evidence="6">
    <location>
        <begin position="45"/>
        <end position="189"/>
    </location>
</feature>
<evidence type="ECO:0000259" key="6">
    <source>
        <dbReference type="SMART" id="SM00382"/>
    </source>
</evidence>
<evidence type="ECO:0000256" key="1">
    <source>
        <dbReference type="ARBA" id="ARBA00009625"/>
    </source>
</evidence>
<dbReference type="HOGENOM" id="CLU_043725_1_0_2"/>
<dbReference type="NCBIfam" id="TIGR00750">
    <property type="entry name" value="lao"/>
    <property type="match status" value="1"/>
</dbReference>
<dbReference type="KEGG" id="tvo:TVG0790954"/>
<dbReference type="GeneID" id="1441880"/>
<keyword evidence="7" id="KW-0808">Transferase</keyword>
<comment type="similarity">
    <text evidence="1">Belongs to the SIMIBI class G3E GTPase family. ArgK/MeaB subfamily.</text>
</comment>
<evidence type="ECO:0000256" key="4">
    <source>
        <dbReference type="ARBA" id="ARBA00023134"/>
    </source>
</evidence>
<reference evidence="7 8" key="1">
    <citation type="journal article" date="1999" name="Proc. Jpn. Acad.">
        <title>Determination of the complete genomic DNA sequence of Thermoplasma volvanium GSS1.</title>
        <authorList>
            <person name="Kawashima T."/>
            <person name="Yamamoto Y."/>
            <person name="Aramaki H."/>
            <person name="Nunoshiba T."/>
            <person name="Kawamoto T."/>
            <person name="Watanabe K."/>
            <person name="Yamazaki M."/>
            <person name="Kanehori K."/>
            <person name="Amano N."/>
            <person name="Ohya Y."/>
            <person name="Makino K."/>
            <person name="Suzuki M."/>
        </authorList>
    </citation>
    <scope>NUCLEOTIDE SEQUENCE [LARGE SCALE GENOMIC DNA]</scope>
    <source>
        <strain evidence="8">ATCC 51530 / DSM 4299 / JCM 9571 / NBRC 15438 / GSS1</strain>
    </source>
</reference>
<dbReference type="Gene3D" id="3.40.50.300">
    <property type="entry name" value="P-loop containing nucleotide triphosphate hydrolases"/>
    <property type="match status" value="1"/>
</dbReference>
<dbReference type="STRING" id="273116.gene:9381578"/>
<keyword evidence="4" id="KW-0342">GTP-binding</keyword>
<dbReference type="PaxDb" id="273116-14325004"/>
<sequence>MDKSTLVEYIRKGEPRAIARAISLVEEDNDYSYELIREIYPYTGKAHIIGITGPPGVGKSTMIGILSKMLSEHGKKVSILAVDASSPFSGGTLLGNRIRMQEILSKYGIYMRSVANRGFTGGLSRSTWNIVKVLDASGSDYIIIETVGAGQSDIDIVYLADTVIVTLAPGLGDSIQAIKSGMMEIGDIFVINKMDREGSFFALKDIMDNVYEHNGWNPRVVGTNSLKGEGYDKLLEAIDEHRKYSEASGNKKEIRYKEEIRLAISREIEKKVNGAFGELISAEDIARDMRMKIDPSTVARRLFHSSNVAEKEVNF</sequence>
<accession>Q97AM2</accession>
<dbReference type="InterPro" id="IPR005129">
    <property type="entry name" value="GTPase_ArgK"/>
</dbReference>
<dbReference type="CDD" id="cd03114">
    <property type="entry name" value="MMAA-like"/>
    <property type="match status" value="1"/>
</dbReference>
<dbReference type="AlphaFoldDB" id="Q97AM2"/>
<keyword evidence="8" id="KW-1185">Reference proteome</keyword>
<dbReference type="InterPro" id="IPR003593">
    <property type="entry name" value="AAA+_ATPase"/>
</dbReference>
<dbReference type="Proteomes" id="UP000001017">
    <property type="component" value="Chromosome"/>
</dbReference>
<dbReference type="SUPFAM" id="SSF52540">
    <property type="entry name" value="P-loop containing nucleoside triphosphate hydrolases"/>
    <property type="match status" value="1"/>
</dbReference>
<keyword evidence="7" id="KW-0418">Kinase</keyword>
<dbReference type="InterPro" id="IPR052040">
    <property type="entry name" value="GTPase/Isobutyryl-CoA_mutase"/>
</dbReference>
<dbReference type="PhylomeDB" id="Q97AM2"/>
<dbReference type="PANTHER" id="PTHR43087:SF1">
    <property type="entry name" value="LAO_AO TRANSPORT SYSTEM ATPASE"/>
    <property type="match status" value="1"/>
</dbReference>
<gene>
    <name evidence="7" type="ORF">TVG0790954</name>
</gene>
<dbReference type="InterPro" id="IPR027417">
    <property type="entry name" value="P-loop_NTPase"/>
</dbReference>
<keyword evidence="5" id="KW-0143">Chaperone</keyword>
<evidence type="ECO:0000313" key="8">
    <source>
        <dbReference type="Proteomes" id="UP000001017"/>
    </source>
</evidence>
<proteinExistence type="inferred from homology"/>
<dbReference type="GO" id="GO:0016301">
    <property type="term" value="F:kinase activity"/>
    <property type="evidence" value="ECO:0007669"/>
    <property type="project" value="UniProtKB-KW"/>
</dbReference>
<dbReference type="RefSeq" id="WP_010917032.1">
    <property type="nucleotide sequence ID" value="NC_002689.2"/>
</dbReference>
<dbReference type="GO" id="GO:0005525">
    <property type="term" value="F:GTP binding"/>
    <property type="evidence" value="ECO:0007669"/>
    <property type="project" value="UniProtKB-KW"/>
</dbReference>
<evidence type="ECO:0000256" key="5">
    <source>
        <dbReference type="ARBA" id="ARBA00023186"/>
    </source>
</evidence>